<dbReference type="InterPro" id="IPR001128">
    <property type="entry name" value="Cyt_P450"/>
</dbReference>
<dbReference type="PANTHER" id="PTHR46300">
    <property type="entry name" value="P450, PUTATIVE (EUROFUNG)-RELATED-RELATED"/>
    <property type="match status" value="1"/>
</dbReference>
<dbReference type="AlphaFoldDB" id="A0A0D7B4S5"/>
<evidence type="ECO:0000256" key="5">
    <source>
        <dbReference type="ARBA" id="ARBA00022723"/>
    </source>
</evidence>
<dbReference type="Gene3D" id="1.10.630.10">
    <property type="entry name" value="Cytochrome P450"/>
    <property type="match status" value="1"/>
</dbReference>
<evidence type="ECO:0000256" key="6">
    <source>
        <dbReference type="ARBA" id="ARBA00023002"/>
    </source>
</evidence>
<keyword evidence="5" id="KW-0479">Metal-binding</keyword>
<keyword evidence="10" id="KW-1185">Reference proteome</keyword>
<evidence type="ECO:0000256" key="7">
    <source>
        <dbReference type="ARBA" id="ARBA00023004"/>
    </source>
</evidence>
<dbReference type="PANTHER" id="PTHR46300:SF7">
    <property type="entry name" value="P450, PUTATIVE (EUROFUNG)-RELATED"/>
    <property type="match status" value="1"/>
</dbReference>
<keyword evidence="4" id="KW-0349">Heme</keyword>
<proteinExistence type="inferred from homology"/>
<dbReference type="OrthoDB" id="2789670at2759"/>
<evidence type="ECO:0000313" key="9">
    <source>
        <dbReference type="EMBL" id="KIY65578.1"/>
    </source>
</evidence>
<dbReference type="GO" id="GO:0005506">
    <property type="term" value="F:iron ion binding"/>
    <property type="evidence" value="ECO:0007669"/>
    <property type="project" value="InterPro"/>
</dbReference>
<keyword evidence="6" id="KW-0560">Oxidoreductase</keyword>
<evidence type="ECO:0000256" key="2">
    <source>
        <dbReference type="ARBA" id="ARBA00005179"/>
    </source>
</evidence>
<accession>A0A0D7B4S5</accession>
<dbReference type="Proteomes" id="UP000054007">
    <property type="component" value="Unassembled WGS sequence"/>
</dbReference>
<dbReference type="InterPro" id="IPR002401">
    <property type="entry name" value="Cyt_P450_E_grp-I"/>
</dbReference>
<evidence type="ECO:0000256" key="4">
    <source>
        <dbReference type="ARBA" id="ARBA00022617"/>
    </source>
</evidence>
<dbReference type="SUPFAM" id="SSF48264">
    <property type="entry name" value="Cytochrome P450"/>
    <property type="match status" value="1"/>
</dbReference>
<protein>
    <submittedName>
        <fullName evidence="9">Cytochrome P450</fullName>
    </submittedName>
</protein>
<evidence type="ECO:0000256" key="8">
    <source>
        <dbReference type="ARBA" id="ARBA00023033"/>
    </source>
</evidence>
<comment type="pathway">
    <text evidence="2">Secondary metabolite biosynthesis.</text>
</comment>
<dbReference type="InterPro" id="IPR050364">
    <property type="entry name" value="Cytochrome_P450_fung"/>
</dbReference>
<feature type="non-terminal residue" evidence="9">
    <location>
        <position position="1"/>
    </location>
</feature>
<dbReference type="STRING" id="1314674.A0A0D7B4S5"/>
<dbReference type="GO" id="GO:0020037">
    <property type="term" value="F:heme binding"/>
    <property type="evidence" value="ECO:0007669"/>
    <property type="project" value="InterPro"/>
</dbReference>
<comment type="similarity">
    <text evidence="3">Belongs to the cytochrome P450 family.</text>
</comment>
<feature type="non-terminal residue" evidence="9">
    <location>
        <position position="335"/>
    </location>
</feature>
<name>A0A0D7B4S5_9AGAR</name>
<evidence type="ECO:0000256" key="3">
    <source>
        <dbReference type="ARBA" id="ARBA00010617"/>
    </source>
</evidence>
<evidence type="ECO:0000313" key="10">
    <source>
        <dbReference type="Proteomes" id="UP000054007"/>
    </source>
</evidence>
<evidence type="ECO:0000256" key="1">
    <source>
        <dbReference type="ARBA" id="ARBA00001971"/>
    </source>
</evidence>
<keyword evidence="8" id="KW-0503">Monooxygenase</keyword>
<organism evidence="9 10">
    <name type="scientific">Cylindrobasidium torrendii FP15055 ss-10</name>
    <dbReference type="NCBI Taxonomy" id="1314674"/>
    <lineage>
        <taxon>Eukaryota</taxon>
        <taxon>Fungi</taxon>
        <taxon>Dikarya</taxon>
        <taxon>Basidiomycota</taxon>
        <taxon>Agaricomycotina</taxon>
        <taxon>Agaricomycetes</taxon>
        <taxon>Agaricomycetidae</taxon>
        <taxon>Agaricales</taxon>
        <taxon>Marasmiineae</taxon>
        <taxon>Physalacriaceae</taxon>
        <taxon>Cylindrobasidium</taxon>
    </lineage>
</organism>
<keyword evidence="7" id="KW-0408">Iron</keyword>
<dbReference type="GO" id="GO:0004497">
    <property type="term" value="F:monooxygenase activity"/>
    <property type="evidence" value="ECO:0007669"/>
    <property type="project" value="UniProtKB-KW"/>
</dbReference>
<dbReference type="PRINTS" id="PR00463">
    <property type="entry name" value="EP450I"/>
</dbReference>
<reference evidence="9 10" key="1">
    <citation type="journal article" date="2015" name="Fungal Genet. Biol.">
        <title>Evolution of novel wood decay mechanisms in Agaricales revealed by the genome sequences of Fistulina hepatica and Cylindrobasidium torrendii.</title>
        <authorList>
            <person name="Floudas D."/>
            <person name="Held B.W."/>
            <person name="Riley R."/>
            <person name="Nagy L.G."/>
            <person name="Koehler G."/>
            <person name="Ransdell A.S."/>
            <person name="Younus H."/>
            <person name="Chow J."/>
            <person name="Chiniquy J."/>
            <person name="Lipzen A."/>
            <person name="Tritt A."/>
            <person name="Sun H."/>
            <person name="Haridas S."/>
            <person name="LaButti K."/>
            <person name="Ohm R.A."/>
            <person name="Kues U."/>
            <person name="Blanchette R.A."/>
            <person name="Grigoriev I.V."/>
            <person name="Minto R.E."/>
            <person name="Hibbett D.S."/>
        </authorList>
    </citation>
    <scope>NUCLEOTIDE SEQUENCE [LARGE SCALE GENOMIC DNA]</scope>
    <source>
        <strain evidence="9 10">FP15055 ss-10</strain>
    </source>
</reference>
<dbReference type="EMBL" id="KN880584">
    <property type="protein sequence ID" value="KIY65578.1"/>
    <property type="molecule type" value="Genomic_DNA"/>
</dbReference>
<sequence length="335" mass="38187">LPPGPPRLPIVGNLFNRPSGNQYHLRYMDSIATYGPIMSLKVFGRTTIVISDLKIANELLERRSANYSDRPSYRMMFDVLQWWWNPAIFRYSDTWRLHRKTFNDFFHQKAVQEYTPIQDAASYVCLRALLKTPEDFFDHVRRQAGSSVLEVVYGLKGRAYDNYIEIADKSFVSIDLAFTPGHFLIDFLPILKYAPPWVAFKRRGKQSAKYALAMREQPVTLVQEALADGSATPCMITKLLESQPHDRLDMIKNVTTVAFAAGADTTVSQNLTTIVALLHFPEVQKKAQEEVDRVIGRHRAPTCDDRTDLKYIEAITVEALRWRPVLPLGVGHASV</sequence>
<comment type="cofactor">
    <cofactor evidence="1">
        <name>heme</name>
        <dbReference type="ChEBI" id="CHEBI:30413"/>
    </cofactor>
</comment>
<dbReference type="InterPro" id="IPR036396">
    <property type="entry name" value="Cyt_P450_sf"/>
</dbReference>
<dbReference type="GO" id="GO:0016705">
    <property type="term" value="F:oxidoreductase activity, acting on paired donors, with incorporation or reduction of molecular oxygen"/>
    <property type="evidence" value="ECO:0007669"/>
    <property type="project" value="InterPro"/>
</dbReference>
<gene>
    <name evidence="9" type="ORF">CYLTODRAFT_315996</name>
</gene>
<dbReference type="Pfam" id="PF00067">
    <property type="entry name" value="p450"/>
    <property type="match status" value="1"/>
</dbReference>